<evidence type="ECO:0000259" key="17">
    <source>
        <dbReference type="PROSITE" id="PS50109"/>
    </source>
</evidence>
<dbReference type="InterPro" id="IPR003018">
    <property type="entry name" value="GAF"/>
</dbReference>
<keyword evidence="5 14" id="KW-0597">Phosphoprotein</keyword>
<dbReference type="GO" id="GO:0000155">
    <property type="term" value="F:phosphorelay sensor kinase activity"/>
    <property type="evidence" value="ECO:0007669"/>
    <property type="project" value="InterPro"/>
</dbReference>
<organism evidence="21 22">
    <name type="scientific">Magnetococcus marinus (strain ATCC BAA-1437 / JCM 17883 / MC-1)</name>
    <dbReference type="NCBI Taxonomy" id="156889"/>
    <lineage>
        <taxon>Bacteria</taxon>
        <taxon>Pseudomonadati</taxon>
        <taxon>Pseudomonadota</taxon>
        <taxon>Magnetococcia</taxon>
        <taxon>Magnetococcales</taxon>
        <taxon>Magnetococcaceae</taxon>
        <taxon>Magnetococcus</taxon>
    </lineage>
</organism>
<dbReference type="InterPro" id="IPR035965">
    <property type="entry name" value="PAS-like_dom_sf"/>
</dbReference>
<protein>
    <recommendedName>
        <fullName evidence="3">histidine kinase</fullName>
        <ecNumber evidence="3">2.7.13.3</ecNumber>
    </recommendedName>
</protein>
<evidence type="ECO:0000313" key="21">
    <source>
        <dbReference type="EMBL" id="ABK45491.1"/>
    </source>
</evidence>
<sequence precursor="true">MRLNHKILLLTIAILALLLSGSTALNVASFRSTYTDALLRGSFGIGHGINDILNEMLSLGLPLNSLDGMDTKLSNIVKQTPHITYAAITDLQGMVLFHSDAQLIGRHFKDEAAIKSTNTREPIWQIYNRFDGKRYYDVALPIFDQTKQHIGVIRLGFNSKEVDDRVWHEITLIVINMFITFGLIALLLNFVLVRLIIKPVEILSQQARAISEGHFETGPPTQRSDEVGQLSTALDRMSATLHQQFQDLTQYQAELELKVTRRTHELAAANHLLLERNDDLEQAITTQRRLNDQLHQNKEALRESKTLLVSILQSLSVGVFGLDLTGKIQFINPAAANMLGGVIESMLGQSGLSLWYHDGTGKNPNPIGVTLTNHQPQQGEGRFVHMRGHTLQVGYTVMPILEQGQVTGVVVTFNDITANRRTERLTRTIIQGTSKVTGEAFQRELVRNISESLEMRFVFVGRFHEDPMPRIETTSVWANGRQGAPFNYLLADTPCAEVIGKETSVYAEHVQTHFPNDPLLAELKVESYMGTPLFRSDGKPLGILVVMDVQPLTDIELARSILGIFSGRAAMELEREETELALRVAKERAEAASQAKSEFLAMMSHEIRTPMNAILGITELLQEQPSKKEQLEFLTVQAKAGQALLTLINDILELSRLEAGREQLQTAPFDLYELLRSVSTLLEPSAKHKGLSVHLEIAEGLSPNWIGDERRLRQVLINLVGNGIKFTNRGSIWISAQPMANGLEIRVKDSGAGINPRHHDKIFERFHQVDSTATRKHGGTGLGLAITKKLMDLMGGEIRMESQPDQGSCFTLALPLSEAPCALPAAEEAALPPLDVTAPLRALKILLVEDSADNALLIRSFLKSTPYHLEIVEDGQQALDRLQDSNFDLVLMDMQMPVMDGYTATSQIRLREALDELPPSIIIALTAHALKGDREKCLKAGCDDFLTKPIRKKQLLAFLAHYAVSPTL</sequence>
<dbReference type="Pfam" id="PF01590">
    <property type="entry name" value="GAF"/>
    <property type="match status" value="1"/>
</dbReference>
<dbReference type="InterPro" id="IPR036890">
    <property type="entry name" value="HATPase_C_sf"/>
</dbReference>
<dbReference type="SMART" id="SM00304">
    <property type="entry name" value="HAMP"/>
    <property type="match status" value="1"/>
</dbReference>
<dbReference type="SUPFAM" id="SSF103190">
    <property type="entry name" value="Sensory domain-like"/>
    <property type="match status" value="1"/>
</dbReference>
<dbReference type="PANTHER" id="PTHR43047">
    <property type="entry name" value="TWO-COMPONENT HISTIDINE PROTEIN KINASE"/>
    <property type="match status" value="1"/>
</dbReference>
<feature type="domain" description="PAS" evidence="19">
    <location>
        <begin position="304"/>
        <end position="352"/>
    </location>
</feature>
<evidence type="ECO:0000256" key="6">
    <source>
        <dbReference type="ARBA" id="ARBA00022679"/>
    </source>
</evidence>
<feature type="domain" description="Histidine kinase" evidence="17">
    <location>
        <begin position="602"/>
        <end position="818"/>
    </location>
</feature>
<dbReference type="InterPro" id="IPR036097">
    <property type="entry name" value="HisK_dim/P_sf"/>
</dbReference>
<dbReference type="Gene3D" id="3.30.450.20">
    <property type="entry name" value="PAS domain"/>
    <property type="match status" value="2"/>
</dbReference>
<dbReference type="Gene3D" id="6.10.340.10">
    <property type="match status" value="1"/>
</dbReference>
<dbReference type="SMART" id="SM00448">
    <property type="entry name" value="REC"/>
    <property type="match status" value="1"/>
</dbReference>
<dbReference type="Gene3D" id="3.40.50.2300">
    <property type="match status" value="1"/>
</dbReference>
<keyword evidence="4" id="KW-1003">Cell membrane</keyword>
<dbReference type="InterPro" id="IPR011006">
    <property type="entry name" value="CheY-like_superfamily"/>
</dbReference>
<dbReference type="InterPro" id="IPR001789">
    <property type="entry name" value="Sig_transdc_resp-reg_receiver"/>
</dbReference>
<keyword evidence="6 21" id="KW-0808">Transferase</keyword>
<dbReference type="PROSITE" id="PS50109">
    <property type="entry name" value="HIS_KIN"/>
    <property type="match status" value="1"/>
</dbReference>
<reference evidence="22" key="1">
    <citation type="journal article" date="2009" name="Appl. Environ. Microbiol.">
        <title>Complete genome sequence of the chemolithoautotrophic marine magnetotactic coccus strain MC-1.</title>
        <authorList>
            <person name="Schubbe S."/>
            <person name="Williams T.J."/>
            <person name="Xie G."/>
            <person name="Kiss H.E."/>
            <person name="Brettin T.S."/>
            <person name="Martinez D."/>
            <person name="Ross C.A."/>
            <person name="Schuler D."/>
            <person name="Cox B.L."/>
            <person name="Nealson K.H."/>
            <person name="Bazylinski D.A."/>
        </authorList>
    </citation>
    <scope>NUCLEOTIDE SEQUENCE [LARGE SCALE GENOMIC DNA]</scope>
    <source>
        <strain evidence="22">ATCC BAA-1437 / JCM 17883 / MC-1</strain>
    </source>
</reference>
<keyword evidence="13 16" id="KW-0472">Membrane</keyword>
<dbReference type="eggNOG" id="COG5000">
    <property type="taxonomic scope" value="Bacteria"/>
</dbReference>
<feature type="transmembrane region" description="Helical" evidence="16">
    <location>
        <begin position="170"/>
        <end position="197"/>
    </location>
</feature>
<feature type="modified residue" description="4-aspartylphosphate" evidence="14">
    <location>
        <position position="893"/>
    </location>
</feature>
<dbReference type="Gene3D" id="1.10.287.130">
    <property type="match status" value="1"/>
</dbReference>
<keyword evidence="11 16" id="KW-1133">Transmembrane helix</keyword>
<evidence type="ECO:0000259" key="20">
    <source>
        <dbReference type="PROSITE" id="PS50885"/>
    </source>
</evidence>
<keyword evidence="10" id="KW-0067">ATP-binding</keyword>
<dbReference type="Pfam" id="PF00989">
    <property type="entry name" value="PAS"/>
    <property type="match status" value="1"/>
</dbReference>
<dbReference type="HOGENOM" id="CLU_000445_114_15_5"/>
<dbReference type="NCBIfam" id="TIGR00229">
    <property type="entry name" value="sensory_box"/>
    <property type="match status" value="1"/>
</dbReference>
<feature type="coiled-coil region" evidence="15">
    <location>
        <begin position="568"/>
        <end position="595"/>
    </location>
</feature>
<dbReference type="eggNOG" id="COG2205">
    <property type="taxonomic scope" value="Bacteria"/>
</dbReference>
<dbReference type="InterPro" id="IPR005467">
    <property type="entry name" value="His_kinase_dom"/>
</dbReference>
<keyword evidence="15" id="KW-0175">Coiled coil</keyword>
<dbReference type="Gene3D" id="3.30.565.10">
    <property type="entry name" value="Histidine kinase-like ATPase, C-terminal domain"/>
    <property type="match status" value="1"/>
</dbReference>
<dbReference type="PRINTS" id="PR00344">
    <property type="entry name" value="BCTRLSENSOR"/>
</dbReference>
<dbReference type="EMBL" id="CP000471">
    <property type="protein sequence ID" value="ABK45491.1"/>
    <property type="molecule type" value="Genomic_DNA"/>
</dbReference>
<evidence type="ECO:0000313" key="22">
    <source>
        <dbReference type="Proteomes" id="UP000002586"/>
    </source>
</evidence>
<dbReference type="Pfam" id="PF00672">
    <property type="entry name" value="HAMP"/>
    <property type="match status" value="1"/>
</dbReference>
<dbReference type="STRING" id="156889.Mmc1_3000"/>
<dbReference type="InterPro" id="IPR033463">
    <property type="entry name" value="sCache_3"/>
</dbReference>
<dbReference type="Gene3D" id="3.30.450.40">
    <property type="match status" value="1"/>
</dbReference>
<dbReference type="SMART" id="SM00387">
    <property type="entry name" value="HATPase_c"/>
    <property type="match status" value="1"/>
</dbReference>
<dbReference type="SUPFAM" id="SSF55781">
    <property type="entry name" value="GAF domain-like"/>
    <property type="match status" value="1"/>
</dbReference>
<feature type="domain" description="Response regulatory" evidence="18">
    <location>
        <begin position="844"/>
        <end position="963"/>
    </location>
</feature>
<dbReference type="Pfam" id="PF17203">
    <property type="entry name" value="sCache_3_2"/>
    <property type="match status" value="1"/>
</dbReference>
<dbReference type="SUPFAM" id="SSF47384">
    <property type="entry name" value="Homodimeric domain of signal transducing histidine kinase"/>
    <property type="match status" value="1"/>
</dbReference>
<dbReference type="CDD" id="cd17546">
    <property type="entry name" value="REC_hyHK_CKI1_RcsC-like"/>
    <property type="match status" value="1"/>
</dbReference>
<dbReference type="CDD" id="cd00082">
    <property type="entry name" value="HisKA"/>
    <property type="match status" value="1"/>
</dbReference>
<dbReference type="Pfam" id="PF00072">
    <property type="entry name" value="Response_reg"/>
    <property type="match status" value="1"/>
</dbReference>
<comment type="subcellular location">
    <subcellularLocation>
        <location evidence="2">Cell membrane</location>
        <topology evidence="2">Multi-pass membrane protein</topology>
    </subcellularLocation>
</comment>
<keyword evidence="8" id="KW-0547">Nucleotide-binding</keyword>
<dbReference type="CDD" id="cd00130">
    <property type="entry name" value="PAS"/>
    <property type="match status" value="1"/>
</dbReference>
<evidence type="ECO:0000256" key="1">
    <source>
        <dbReference type="ARBA" id="ARBA00000085"/>
    </source>
</evidence>
<keyword evidence="22" id="KW-1185">Reference proteome</keyword>
<dbReference type="Pfam" id="PF02518">
    <property type="entry name" value="HATPase_c"/>
    <property type="match status" value="1"/>
</dbReference>
<dbReference type="GO" id="GO:0005886">
    <property type="term" value="C:plasma membrane"/>
    <property type="evidence" value="ECO:0007669"/>
    <property type="project" value="UniProtKB-SubCell"/>
</dbReference>
<evidence type="ECO:0000256" key="13">
    <source>
        <dbReference type="ARBA" id="ARBA00023136"/>
    </source>
</evidence>
<dbReference type="InterPro" id="IPR029151">
    <property type="entry name" value="Sensor-like_sf"/>
</dbReference>
<dbReference type="Proteomes" id="UP000002586">
    <property type="component" value="Chromosome"/>
</dbReference>
<evidence type="ECO:0000256" key="5">
    <source>
        <dbReference type="ARBA" id="ARBA00022553"/>
    </source>
</evidence>
<comment type="catalytic activity">
    <reaction evidence="1">
        <text>ATP + protein L-histidine = ADP + protein N-phospho-L-histidine.</text>
        <dbReference type="EC" id="2.7.13.3"/>
    </reaction>
</comment>
<dbReference type="InterPro" id="IPR013767">
    <property type="entry name" value="PAS_fold"/>
</dbReference>
<evidence type="ECO:0000256" key="15">
    <source>
        <dbReference type="SAM" id="Coils"/>
    </source>
</evidence>
<dbReference type="EC" id="2.7.13.3" evidence="3"/>
<accession>A0LBZ8</accession>
<gene>
    <name evidence="21" type="ordered locus">Mmc1_3000</name>
</gene>
<dbReference type="AlphaFoldDB" id="A0LBZ8"/>
<dbReference type="SUPFAM" id="SSF52172">
    <property type="entry name" value="CheY-like"/>
    <property type="match status" value="1"/>
</dbReference>
<evidence type="ECO:0000256" key="14">
    <source>
        <dbReference type="PROSITE-ProRule" id="PRU00169"/>
    </source>
</evidence>
<evidence type="ECO:0000256" key="4">
    <source>
        <dbReference type="ARBA" id="ARBA00022475"/>
    </source>
</evidence>
<evidence type="ECO:0000256" key="10">
    <source>
        <dbReference type="ARBA" id="ARBA00022840"/>
    </source>
</evidence>
<evidence type="ECO:0000256" key="12">
    <source>
        <dbReference type="ARBA" id="ARBA00023012"/>
    </source>
</evidence>
<dbReference type="RefSeq" id="WP_011714555.1">
    <property type="nucleotide sequence ID" value="NC_008576.1"/>
</dbReference>
<reference evidence="21 22" key="2">
    <citation type="journal article" date="2012" name="Int. J. Syst. Evol. Microbiol.">
        <title>Magnetococcus marinus gen. nov., sp. nov., a marine, magnetotactic bacterium that represents a novel lineage (Magnetococcaceae fam. nov.; Magnetococcales ord. nov.) at the base of the Alphaproteobacteria.</title>
        <authorList>
            <person name="Bazylinski D.A."/>
            <person name="Williams T.J."/>
            <person name="Lefevre C.T."/>
            <person name="Berg R.J."/>
            <person name="Zhang C.L."/>
            <person name="Bowser S.S."/>
            <person name="Dean A.J."/>
            <person name="Beveridge T.J."/>
        </authorList>
    </citation>
    <scope>NUCLEOTIDE SEQUENCE [LARGE SCALE GENOMIC DNA]</scope>
    <source>
        <strain evidence="22">ATCC BAA-1437 / JCM 17883 / MC-1</strain>
    </source>
</reference>
<dbReference type="CDD" id="cd16922">
    <property type="entry name" value="HATPase_EvgS-ArcB-TorS-like"/>
    <property type="match status" value="1"/>
</dbReference>
<dbReference type="InterPro" id="IPR029016">
    <property type="entry name" value="GAF-like_dom_sf"/>
</dbReference>
<dbReference type="PROSITE" id="PS50110">
    <property type="entry name" value="RESPONSE_REGULATORY"/>
    <property type="match status" value="1"/>
</dbReference>
<evidence type="ECO:0000259" key="19">
    <source>
        <dbReference type="PROSITE" id="PS50112"/>
    </source>
</evidence>
<evidence type="ECO:0000256" key="7">
    <source>
        <dbReference type="ARBA" id="ARBA00022692"/>
    </source>
</evidence>
<dbReference type="CDD" id="cd06225">
    <property type="entry name" value="HAMP"/>
    <property type="match status" value="1"/>
</dbReference>
<dbReference type="PROSITE" id="PS50112">
    <property type="entry name" value="PAS"/>
    <property type="match status" value="1"/>
</dbReference>
<dbReference type="SUPFAM" id="SSF158472">
    <property type="entry name" value="HAMP domain-like"/>
    <property type="match status" value="1"/>
</dbReference>
<dbReference type="GO" id="GO:0005524">
    <property type="term" value="F:ATP binding"/>
    <property type="evidence" value="ECO:0007669"/>
    <property type="project" value="UniProtKB-KW"/>
</dbReference>
<keyword evidence="7 16" id="KW-0812">Transmembrane</keyword>
<evidence type="ECO:0000256" key="2">
    <source>
        <dbReference type="ARBA" id="ARBA00004651"/>
    </source>
</evidence>
<dbReference type="SUPFAM" id="SSF55874">
    <property type="entry name" value="ATPase domain of HSP90 chaperone/DNA topoisomerase II/histidine kinase"/>
    <property type="match status" value="1"/>
</dbReference>
<dbReference type="CDD" id="cd18773">
    <property type="entry name" value="PDC1_HK_sensor"/>
    <property type="match status" value="1"/>
</dbReference>
<name>A0LBZ8_MAGMM</name>
<evidence type="ECO:0000256" key="3">
    <source>
        <dbReference type="ARBA" id="ARBA00012438"/>
    </source>
</evidence>
<proteinExistence type="predicted"/>
<keyword evidence="9 21" id="KW-0418">Kinase</keyword>
<dbReference type="KEGG" id="mgm:Mmc1_3000"/>
<dbReference type="PROSITE" id="PS50885">
    <property type="entry name" value="HAMP"/>
    <property type="match status" value="1"/>
</dbReference>
<dbReference type="InterPro" id="IPR003661">
    <property type="entry name" value="HisK_dim/P_dom"/>
</dbReference>
<dbReference type="SMART" id="SM00091">
    <property type="entry name" value="PAS"/>
    <property type="match status" value="1"/>
</dbReference>
<dbReference type="InterPro" id="IPR003594">
    <property type="entry name" value="HATPase_dom"/>
</dbReference>
<dbReference type="InterPro" id="IPR003660">
    <property type="entry name" value="HAMP_dom"/>
</dbReference>
<dbReference type="FunFam" id="1.10.287.130:FF:000004">
    <property type="entry name" value="Ethylene receptor 1"/>
    <property type="match status" value="1"/>
</dbReference>
<dbReference type="GO" id="GO:0006355">
    <property type="term" value="P:regulation of DNA-templated transcription"/>
    <property type="evidence" value="ECO:0007669"/>
    <property type="project" value="InterPro"/>
</dbReference>
<feature type="domain" description="HAMP" evidence="20">
    <location>
        <begin position="194"/>
        <end position="246"/>
    </location>
</feature>
<dbReference type="OrthoDB" id="9813151at2"/>
<dbReference type="SMART" id="SM00065">
    <property type="entry name" value="GAF"/>
    <property type="match status" value="1"/>
</dbReference>
<dbReference type="InterPro" id="IPR000014">
    <property type="entry name" value="PAS"/>
</dbReference>
<dbReference type="eggNOG" id="COG0745">
    <property type="taxonomic scope" value="Bacteria"/>
</dbReference>
<evidence type="ECO:0000256" key="16">
    <source>
        <dbReference type="SAM" id="Phobius"/>
    </source>
</evidence>
<dbReference type="FunFam" id="3.30.565.10:FF:000010">
    <property type="entry name" value="Sensor histidine kinase RcsC"/>
    <property type="match status" value="1"/>
</dbReference>
<dbReference type="InterPro" id="IPR004358">
    <property type="entry name" value="Sig_transdc_His_kin-like_C"/>
</dbReference>
<evidence type="ECO:0000256" key="8">
    <source>
        <dbReference type="ARBA" id="ARBA00022741"/>
    </source>
</evidence>
<evidence type="ECO:0000259" key="18">
    <source>
        <dbReference type="PROSITE" id="PS50110"/>
    </source>
</evidence>
<dbReference type="Pfam" id="PF00512">
    <property type="entry name" value="HisKA"/>
    <property type="match status" value="1"/>
</dbReference>
<evidence type="ECO:0000256" key="9">
    <source>
        <dbReference type="ARBA" id="ARBA00022777"/>
    </source>
</evidence>
<evidence type="ECO:0000256" key="11">
    <source>
        <dbReference type="ARBA" id="ARBA00022989"/>
    </source>
</evidence>
<keyword evidence="12" id="KW-0902">Two-component regulatory system</keyword>
<dbReference type="SMART" id="SM00388">
    <property type="entry name" value="HisKA"/>
    <property type="match status" value="1"/>
</dbReference>
<dbReference type="SUPFAM" id="SSF55785">
    <property type="entry name" value="PYP-like sensor domain (PAS domain)"/>
    <property type="match status" value="1"/>
</dbReference>